<keyword evidence="3" id="KW-1185">Reference proteome</keyword>
<feature type="transmembrane region" description="Helical" evidence="1">
    <location>
        <begin position="21"/>
        <end position="41"/>
    </location>
</feature>
<dbReference type="AlphaFoldDB" id="A0A3P1V4M6"/>
<name>A0A3P1V4M6_9ACTO</name>
<dbReference type="Proteomes" id="UP000271272">
    <property type="component" value="Unassembled WGS sequence"/>
</dbReference>
<keyword evidence="1" id="KW-1133">Transmembrane helix</keyword>
<evidence type="ECO:0000313" key="2">
    <source>
        <dbReference type="EMBL" id="RRD29089.1"/>
    </source>
</evidence>
<keyword evidence="1" id="KW-0812">Transmembrane</keyword>
<protein>
    <submittedName>
        <fullName evidence="2">Uncharacterized protein</fullName>
    </submittedName>
</protein>
<evidence type="ECO:0000256" key="1">
    <source>
        <dbReference type="SAM" id="Phobius"/>
    </source>
</evidence>
<keyword evidence="1" id="KW-0472">Membrane</keyword>
<gene>
    <name evidence="2" type="ORF">EII10_07565</name>
</gene>
<reference evidence="2 3" key="1">
    <citation type="submission" date="2018-11" db="EMBL/GenBank/DDBJ databases">
        <title>Genomes From Bacteria Associated with the Canine Oral Cavity: a Test Case for Automated Genome-Based Taxonomic Assignment.</title>
        <authorList>
            <person name="Coil D.A."/>
            <person name="Jospin G."/>
            <person name="Darling A.E."/>
            <person name="Wallis C."/>
            <person name="Davis I.J."/>
            <person name="Harris S."/>
            <person name="Eisen J.A."/>
            <person name="Holcombe L.J."/>
            <person name="O'Flynn C."/>
        </authorList>
    </citation>
    <scope>NUCLEOTIDE SEQUENCE [LARGE SCALE GENOMIC DNA]</scope>
    <source>
        <strain evidence="2 3">OH5050</strain>
    </source>
</reference>
<feature type="transmembrane region" description="Helical" evidence="1">
    <location>
        <begin position="174"/>
        <end position="193"/>
    </location>
</feature>
<evidence type="ECO:0000313" key="3">
    <source>
        <dbReference type="Proteomes" id="UP000271272"/>
    </source>
</evidence>
<dbReference type="RefSeq" id="WP_124933901.1">
    <property type="nucleotide sequence ID" value="NZ_RQZC01000011.1"/>
</dbReference>
<dbReference type="OrthoDB" id="5198105at2"/>
<sequence length="210" mass="22298">MMLRRSRRPSPHPTRPWSRPCFTPWLLIGLYAVAATIYAVMLTVTIPHLRGLAGGRQLPDLMPTGLGHAQAVDLLSALGEEGRRFYLTVQLPLDMVYPLASALAISLSLHALAGHLPGAAGRPALVVTMRWIPLIGALCDWGENICTALMIRSFPQVPPQLAQIGSALSLGKSALVSLGVLLLLLACLLALLARISGRGRSGRPGTPPAA</sequence>
<comment type="caution">
    <text evidence="2">The sequence shown here is derived from an EMBL/GenBank/DDBJ whole genome shotgun (WGS) entry which is preliminary data.</text>
</comment>
<organism evidence="2 3">
    <name type="scientific">Actinomyces bowdenii</name>
    <dbReference type="NCBI Taxonomy" id="131109"/>
    <lineage>
        <taxon>Bacteria</taxon>
        <taxon>Bacillati</taxon>
        <taxon>Actinomycetota</taxon>
        <taxon>Actinomycetes</taxon>
        <taxon>Actinomycetales</taxon>
        <taxon>Actinomycetaceae</taxon>
        <taxon>Actinomyces</taxon>
    </lineage>
</organism>
<dbReference type="EMBL" id="RQZC01000011">
    <property type="protein sequence ID" value="RRD29089.1"/>
    <property type="molecule type" value="Genomic_DNA"/>
</dbReference>
<proteinExistence type="predicted"/>
<accession>A0A3P1V4M6</accession>